<protein>
    <submittedName>
        <fullName evidence="2">Spirocyclase, AveC family</fullName>
    </submittedName>
</protein>
<keyword evidence="1" id="KW-0812">Transmembrane</keyword>
<keyword evidence="3" id="KW-1185">Reference proteome</keyword>
<evidence type="ECO:0000313" key="3">
    <source>
        <dbReference type="Proteomes" id="UP000283644"/>
    </source>
</evidence>
<keyword evidence="1" id="KW-0472">Membrane</keyword>
<dbReference type="Pfam" id="PF17198">
    <property type="entry name" value="AveC_like"/>
    <property type="match status" value="1"/>
</dbReference>
<name>A0A417XZB1_9ACTN</name>
<feature type="transmembrane region" description="Helical" evidence="1">
    <location>
        <begin position="156"/>
        <end position="178"/>
    </location>
</feature>
<dbReference type="RefSeq" id="WP_118926687.1">
    <property type="nucleotide sequence ID" value="NZ_QXGH01000022.1"/>
</dbReference>
<dbReference type="OrthoDB" id="4689381at2"/>
<organism evidence="2 3">
    <name type="scientific">Nocardioides immobilis</name>
    <dbReference type="NCBI Taxonomy" id="2049295"/>
    <lineage>
        <taxon>Bacteria</taxon>
        <taxon>Bacillati</taxon>
        <taxon>Actinomycetota</taxon>
        <taxon>Actinomycetes</taxon>
        <taxon>Propionibacteriales</taxon>
        <taxon>Nocardioidaceae</taxon>
        <taxon>Nocardioides</taxon>
    </lineage>
</organism>
<comment type="caution">
    <text evidence="2">The sequence shown here is derived from an EMBL/GenBank/DDBJ whole genome shotgun (WGS) entry which is preliminary data.</text>
</comment>
<feature type="transmembrane region" description="Helical" evidence="1">
    <location>
        <begin position="98"/>
        <end position="114"/>
    </location>
</feature>
<dbReference type="EMBL" id="QXGH01000022">
    <property type="protein sequence ID" value="RHW25720.1"/>
    <property type="molecule type" value="Genomic_DNA"/>
</dbReference>
<evidence type="ECO:0000313" key="2">
    <source>
        <dbReference type="EMBL" id="RHW25720.1"/>
    </source>
</evidence>
<dbReference type="InterPro" id="IPR033459">
    <property type="entry name" value="AveC-like"/>
</dbReference>
<dbReference type="AlphaFoldDB" id="A0A417XZB1"/>
<feature type="transmembrane region" description="Helical" evidence="1">
    <location>
        <begin position="283"/>
        <end position="303"/>
    </location>
</feature>
<dbReference type="Proteomes" id="UP000283644">
    <property type="component" value="Unassembled WGS sequence"/>
</dbReference>
<evidence type="ECO:0000256" key="1">
    <source>
        <dbReference type="SAM" id="Phobius"/>
    </source>
</evidence>
<feature type="transmembrane region" description="Helical" evidence="1">
    <location>
        <begin position="190"/>
        <end position="217"/>
    </location>
</feature>
<feature type="transmembrane region" description="Helical" evidence="1">
    <location>
        <begin position="237"/>
        <end position="255"/>
    </location>
</feature>
<keyword evidence="1" id="KW-1133">Transmembrane helix</keyword>
<proteinExistence type="predicted"/>
<gene>
    <name evidence="2" type="ORF">D0Z08_18275</name>
</gene>
<reference evidence="2 3" key="1">
    <citation type="submission" date="2018-09" db="EMBL/GenBank/DDBJ databases">
        <title>Genome sequencing of Nocardioides immobilis CCTCC AB 2017083 for comparison to Nocardioides silvaticus.</title>
        <authorList>
            <person name="Li C."/>
            <person name="Wang G."/>
        </authorList>
    </citation>
    <scope>NUCLEOTIDE SEQUENCE [LARGE SCALE GENOMIC DNA]</scope>
    <source>
        <strain evidence="2 3">CCTCC AB 2017083</strain>
    </source>
</reference>
<sequence length="378" mass="42337">MTSTTALTSGAVEDAPAPRTTRPITWWAVLGFGFLAFAAYLIISWIAAGEPERVSTGATPLPTWMKVALSIQQWGVLAGMLALIWFKAVRPKLRTGTVPFDGLMVVSFALMWWSDPMYNYFTPGFNYNAYFINLGSWVGHTPGWMSPNATEIPQPLVWLPGIYTCWFFGMVVIVNWIFRKCRDKWPTISPVSMWFVAFFPTMVVGIFCEASLMIMGSHSYASAIRELSFNPGKYYEFPVYQGITASLLFTTWGAMRYFRDDRGRSFAERGVDQLKVPTQLRGAMRFFAVSGAITGIFFVFYHLPNALIALRGDAWPDDVQKRSYFVTEMCGDASDVACPDPRIPFPRDEDSIRIGPDGEVVVPDGVTVPEAPEFSTEP</sequence>
<feature type="transmembrane region" description="Helical" evidence="1">
    <location>
        <begin position="67"/>
        <end position="86"/>
    </location>
</feature>
<accession>A0A417XZB1</accession>
<feature type="transmembrane region" description="Helical" evidence="1">
    <location>
        <begin position="24"/>
        <end position="47"/>
    </location>
</feature>